<keyword evidence="12 15" id="KW-0472">Membrane</keyword>
<keyword evidence="6 15" id="KW-0812">Transmembrane</keyword>
<evidence type="ECO:0000256" key="12">
    <source>
        <dbReference type="ARBA" id="ARBA00023136"/>
    </source>
</evidence>
<dbReference type="AlphaFoldDB" id="A0A3E2GZN2"/>
<evidence type="ECO:0000256" key="11">
    <source>
        <dbReference type="ARBA" id="ARBA00023065"/>
    </source>
</evidence>
<keyword evidence="11" id="KW-0406">Ion transport</keyword>
<dbReference type="PANTHER" id="PTHR15929">
    <property type="entry name" value="STORE-OPERATED CALCIUM ENTRY-ASSOCIATED REGULATORY FACTOR"/>
    <property type="match status" value="1"/>
</dbReference>
<evidence type="ECO:0000256" key="5">
    <source>
        <dbReference type="ARBA" id="ARBA00022568"/>
    </source>
</evidence>
<evidence type="ECO:0000256" key="6">
    <source>
        <dbReference type="ARBA" id="ARBA00022692"/>
    </source>
</evidence>
<evidence type="ECO:0000256" key="15">
    <source>
        <dbReference type="SAM" id="Phobius"/>
    </source>
</evidence>
<keyword evidence="5" id="KW-0109">Calcium transport</keyword>
<dbReference type="PANTHER" id="PTHR15929:SF0">
    <property type="entry name" value="STORE-OPERATED CALCIUM ENTRY-ASSOCIATED REGULATORY FACTOR"/>
    <property type="match status" value="1"/>
</dbReference>
<dbReference type="OrthoDB" id="20303at2759"/>
<accession>A0A3E2GZN2</accession>
<evidence type="ECO:0000313" key="18">
    <source>
        <dbReference type="Proteomes" id="UP000258309"/>
    </source>
</evidence>
<feature type="signal peptide" evidence="16">
    <location>
        <begin position="1"/>
        <end position="24"/>
    </location>
</feature>
<dbReference type="Proteomes" id="UP000258309">
    <property type="component" value="Unassembled WGS sequence"/>
</dbReference>
<dbReference type="GO" id="GO:2001256">
    <property type="term" value="P:regulation of store-operated calcium entry"/>
    <property type="evidence" value="ECO:0007669"/>
    <property type="project" value="InterPro"/>
</dbReference>
<feature type="region of interest" description="Disordered" evidence="14">
    <location>
        <begin position="248"/>
        <end position="306"/>
    </location>
</feature>
<keyword evidence="18" id="KW-1185">Reference proteome</keyword>
<evidence type="ECO:0000313" key="17">
    <source>
        <dbReference type="EMBL" id="RFU26432.1"/>
    </source>
</evidence>
<keyword evidence="8" id="KW-0256">Endoplasmic reticulum</keyword>
<comment type="caution">
    <text evidence="17">The sequence shown here is derived from an EMBL/GenBank/DDBJ whole genome shotgun (WGS) entry which is preliminary data.</text>
</comment>
<evidence type="ECO:0000256" key="4">
    <source>
        <dbReference type="ARBA" id="ARBA00022448"/>
    </source>
</evidence>
<feature type="compositionally biased region" description="Gly residues" evidence="14">
    <location>
        <begin position="198"/>
        <end position="210"/>
    </location>
</feature>
<dbReference type="EMBL" id="NCSJ02000262">
    <property type="protein sequence ID" value="RFU26432.1"/>
    <property type="molecule type" value="Genomic_DNA"/>
</dbReference>
<evidence type="ECO:0000256" key="16">
    <source>
        <dbReference type="SAM" id="SignalP"/>
    </source>
</evidence>
<evidence type="ECO:0000256" key="13">
    <source>
        <dbReference type="ARBA" id="ARBA00031116"/>
    </source>
</evidence>
<comment type="subcellular location">
    <subcellularLocation>
        <location evidence="1">Endoplasmic reticulum membrane</location>
        <topology evidence="1">Single-pass type I membrane protein</topology>
    </subcellularLocation>
</comment>
<dbReference type="InterPro" id="IPR009567">
    <property type="entry name" value="SARAF"/>
</dbReference>
<feature type="transmembrane region" description="Helical" evidence="15">
    <location>
        <begin position="158"/>
        <end position="182"/>
    </location>
</feature>
<evidence type="ECO:0000256" key="9">
    <source>
        <dbReference type="ARBA" id="ARBA00022837"/>
    </source>
</evidence>
<evidence type="ECO:0000256" key="7">
    <source>
        <dbReference type="ARBA" id="ARBA00022729"/>
    </source>
</evidence>
<dbReference type="STRING" id="5539.A0A3E2GZN2"/>
<organism evidence="17 18">
    <name type="scientific">Scytalidium lignicola</name>
    <name type="common">Hyphomycete</name>
    <dbReference type="NCBI Taxonomy" id="5539"/>
    <lineage>
        <taxon>Eukaryota</taxon>
        <taxon>Fungi</taxon>
        <taxon>Dikarya</taxon>
        <taxon>Ascomycota</taxon>
        <taxon>Pezizomycotina</taxon>
        <taxon>Leotiomycetes</taxon>
        <taxon>Leotiomycetes incertae sedis</taxon>
        <taxon>Scytalidium</taxon>
    </lineage>
</organism>
<evidence type="ECO:0000256" key="10">
    <source>
        <dbReference type="ARBA" id="ARBA00022989"/>
    </source>
</evidence>
<feature type="non-terminal residue" evidence="17">
    <location>
        <position position="306"/>
    </location>
</feature>
<dbReference type="Pfam" id="PF06682">
    <property type="entry name" value="SARAF"/>
    <property type="match status" value="1"/>
</dbReference>
<evidence type="ECO:0000256" key="2">
    <source>
        <dbReference type="ARBA" id="ARBA00006833"/>
    </source>
</evidence>
<feature type="compositionally biased region" description="Low complexity" evidence="14">
    <location>
        <begin position="275"/>
        <end position="292"/>
    </location>
</feature>
<reference evidence="17 18" key="1">
    <citation type="submission" date="2018-05" db="EMBL/GenBank/DDBJ databases">
        <title>Draft genome sequence of Scytalidium lignicola DSM 105466, a ubiquitous saprotrophic fungus.</title>
        <authorList>
            <person name="Buettner E."/>
            <person name="Gebauer A.M."/>
            <person name="Hofrichter M."/>
            <person name="Liers C."/>
            <person name="Kellner H."/>
        </authorList>
    </citation>
    <scope>NUCLEOTIDE SEQUENCE [LARGE SCALE GENOMIC DNA]</scope>
    <source>
        <strain evidence="17 18">DSM 105466</strain>
    </source>
</reference>
<keyword evidence="9" id="KW-0106">Calcium</keyword>
<evidence type="ECO:0000256" key="1">
    <source>
        <dbReference type="ARBA" id="ARBA00004115"/>
    </source>
</evidence>
<feature type="non-terminal residue" evidence="17">
    <location>
        <position position="1"/>
    </location>
</feature>
<proteinExistence type="inferred from homology"/>
<feature type="region of interest" description="Disordered" evidence="14">
    <location>
        <begin position="198"/>
        <end position="224"/>
    </location>
</feature>
<feature type="chain" id="PRO_5017618025" description="Store-operated calcium entry-associated regulatory factor" evidence="16">
    <location>
        <begin position="25"/>
        <end position="306"/>
    </location>
</feature>
<keyword evidence="4" id="KW-0813">Transport</keyword>
<dbReference type="OMA" id="WILKGSC"/>
<name>A0A3E2GZN2_SCYLI</name>
<keyword evidence="7 16" id="KW-0732">Signal</keyword>
<comment type="similarity">
    <text evidence="2">Belongs to the SARAF family.</text>
</comment>
<protein>
    <recommendedName>
        <fullName evidence="3">Store-operated calcium entry-associated regulatory factor</fullName>
    </recommendedName>
    <alternativeName>
        <fullName evidence="13">Transmembrane protein 66</fullName>
    </alternativeName>
</protein>
<gene>
    <name evidence="17" type="ORF">B7463_g9913</name>
</gene>
<sequence>MRFLEFLYPIFLALLVISSSPASAKSKPKNAVLLSNVKSLTLRANSKTSHRRVSAIPQLKCVGGNGRSLYEIDVMRCTNQGSDYDDENIQWSCTANLPAEFKLGSTDVICEGYDGPTDPYVLKGSCGVEYRLLLTDKGEEKYGKGGRKLFGDDGEVTWSSILFLIAFFAIAGWIIYSMCYAIRDPAAARRPPRVGGWGGGWGGGGGGPDGGDPPPPYPGKRYSGGQEGWKPGFWTGALSGATAGYMAGNQRRHQADPWQTGNSWFGGGNTNTWGSRPSSRYSSGSNSSSASSSRHESTGFGSTTRR</sequence>
<evidence type="ECO:0000256" key="8">
    <source>
        <dbReference type="ARBA" id="ARBA00022824"/>
    </source>
</evidence>
<evidence type="ECO:0000256" key="3">
    <source>
        <dbReference type="ARBA" id="ARBA00016584"/>
    </source>
</evidence>
<evidence type="ECO:0000256" key="14">
    <source>
        <dbReference type="SAM" id="MobiDB-lite"/>
    </source>
</evidence>
<dbReference type="GO" id="GO:0006816">
    <property type="term" value="P:calcium ion transport"/>
    <property type="evidence" value="ECO:0007669"/>
    <property type="project" value="UniProtKB-KW"/>
</dbReference>
<dbReference type="GO" id="GO:0005789">
    <property type="term" value="C:endoplasmic reticulum membrane"/>
    <property type="evidence" value="ECO:0007669"/>
    <property type="project" value="UniProtKB-SubCell"/>
</dbReference>
<keyword evidence="10 15" id="KW-1133">Transmembrane helix</keyword>